<dbReference type="GO" id="GO:0000287">
    <property type="term" value="F:magnesium ion binding"/>
    <property type="evidence" value="ECO:0007669"/>
    <property type="project" value="InterPro"/>
</dbReference>
<dbReference type="Pfam" id="PF00408">
    <property type="entry name" value="PGM_PMM_IV"/>
    <property type="match status" value="1"/>
</dbReference>
<dbReference type="InterPro" id="IPR016066">
    <property type="entry name" value="A-D-PHexomutase_CS"/>
</dbReference>
<comment type="caution">
    <text evidence="12">The sequence shown here is derived from an EMBL/GenBank/DDBJ whole genome shotgun (WGS) entry which is preliminary data.</text>
</comment>
<keyword evidence="4 7" id="KW-0479">Metal-binding</keyword>
<dbReference type="GO" id="GO:0008973">
    <property type="term" value="F:phosphopentomutase activity"/>
    <property type="evidence" value="ECO:0007669"/>
    <property type="project" value="TreeGrafter"/>
</dbReference>
<feature type="domain" description="Alpha-D-phosphohexomutase alpha/beta/alpha" evidence="9">
    <location>
        <begin position="44"/>
        <end position="176"/>
    </location>
</feature>
<evidence type="ECO:0000259" key="8">
    <source>
        <dbReference type="Pfam" id="PF00408"/>
    </source>
</evidence>
<evidence type="ECO:0000259" key="10">
    <source>
        <dbReference type="Pfam" id="PF02879"/>
    </source>
</evidence>
<dbReference type="Pfam" id="PF02880">
    <property type="entry name" value="PGM_PMM_III"/>
    <property type="match status" value="1"/>
</dbReference>
<dbReference type="InterPro" id="IPR016055">
    <property type="entry name" value="A-D-PHexomutase_a/b/a-I/II/III"/>
</dbReference>
<name>A0A372GLQ2_9ACTN</name>
<dbReference type="PRINTS" id="PR00509">
    <property type="entry name" value="PGMPMM"/>
</dbReference>
<feature type="domain" description="Alpha-D-phosphohexomutase alpha/beta/alpha" evidence="11">
    <location>
        <begin position="307"/>
        <end position="424"/>
    </location>
</feature>
<feature type="domain" description="Alpha-D-phosphohexomutase C-terminal" evidence="8">
    <location>
        <begin position="439"/>
        <end position="511"/>
    </location>
</feature>
<comment type="similarity">
    <text evidence="2 7">Belongs to the phosphohexose mutase family.</text>
</comment>
<dbReference type="OrthoDB" id="9806956at2"/>
<protein>
    <submittedName>
        <fullName evidence="12">Phospho-sugar mutase</fullName>
    </submittedName>
</protein>
<accession>A0A372GLQ2</accession>
<gene>
    <name evidence="12" type="ORF">D0T12_06870</name>
</gene>
<feature type="domain" description="Alpha-D-phosphohexomutase alpha/beta/alpha" evidence="10">
    <location>
        <begin position="212"/>
        <end position="296"/>
    </location>
</feature>
<dbReference type="InterPro" id="IPR005846">
    <property type="entry name" value="A-D-PHexomutase_a/b/a-III"/>
</dbReference>
<evidence type="ECO:0000313" key="13">
    <source>
        <dbReference type="Proteomes" id="UP000262882"/>
    </source>
</evidence>
<dbReference type="Pfam" id="PF02879">
    <property type="entry name" value="PGM_PMM_II"/>
    <property type="match status" value="1"/>
</dbReference>
<dbReference type="PROSITE" id="PS00710">
    <property type="entry name" value="PGM_PMM"/>
    <property type="match status" value="1"/>
</dbReference>
<dbReference type="Gene3D" id="3.30.310.50">
    <property type="entry name" value="Alpha-D-phosphohexomutase, C-terminal domain"/>
    <property type="match status" value="1"/>
</dbReference>
<evidence type="ECO:0000313" key="12">
    <source>
        <dbReference type="EMBL" id="RFS86317.1"/>
    </source>
</evidence>
<dbReference type="PANTHER" id="PTHR45745">
    <property type="entry name" value="PHOSPHOMANNOMUTASE 45A"/>
    <property type="match status" value="1"/>
</dbReference>
<dbReference type="GO" id="GO:0006166">
    <property type="term" value="P:purine ribonucleoside salvage"/>
    <property type="evidence" value="ECO:0007669"/>
    <property type="project" value="TreeGrafter"/>
</dbReference>
<organism evidence="12 13">
    <name type="scientific">Actinomadura spongiicola</name>
    <dbReference type="NCBI Taxonomy" id="2303421"/>
    <lineage>
        <taxon>Bacteria</taxon>
        <taxon>Bacillati</taxon>
        <taxon>Actinomycetota</taxon>
        <taxon>Actinomycetes</taxon>
        <taxon>Streptosporangiales</taxon>
        <taxon>Thermomonosporaceae</taxon>
        <taxon>Actinomadura</taxon>
    </lineage>
</organism>
<evidence type="ECO:0000256" key="7">
    <source>
        <dbReference type="RuleBase" id="RU004326"/>
    </source>
</evidence>
<evidence type="ECO:0000256" key="3">
    <source>
        <dbReference type="ARBA" id="ARBA00022553"/>
    </source>
</evidence>
<dbReference type="InterPro" id="IPR005844">
    <property type="entry name" value="A-D-PHexomutase_a/b/a-I"/>
</dbReference>
<dbReference type="InterPro" id="IPR005843">
    <property type="entry name" value="A-D-PHexomutase_C"/>
</dbReference>
<evidence type="ECO:0000256" key="4">
    <source>
        <dbReference type="ARBA" id="ARBA00022723"/>
    </source>
</evidence>
<dbReference type="GO" id="GO:0005975">
    <property type="term" value="P:carbohydrate metabolic process"/>
    <property type="evidence" value="ECO:0007669"/>
    <property type="project" value="InterPro"/>
</dbReference>
<evidence type="ECO:0000259" key="9">
    <source>
        <dbReference type="Pfam" id="PF02878"/>
    </source>
</evidence>
<dbReference type="RefSeq" id="WP_117398595.1">
    <property type="nucleotide sequence ID" value="NZ_QVNQ01000002.1"/>
</dbReference>
<proteinExistence type="inferred from homology"/>
<dbReference type="CDD" id="cd05799">
    <property type="entry name" value="PGM2"/>
    <property type="match status" value="1"/>
</dbReference>
<reference evidence="12 13" key="1">
    <citation type="submission" date="2018-08" db="EMBL/GenBank/DDBJ databases">
        <title>Actinomadura spongicola sp. nov., isolated from marine sponge Leucetta chagosensis.</title>
        <authorList>
            <person name="Li L."/>
            <person name="Lin H.W."/>
        </authorList>
    </citation>
    <scope>NUCLEOTIDE SEQUENCE [LARGE SCALE GENOMIC DNA]</scope>
    <source>
        <strain evidence="12 13">LHW52907</strain>
    </source>
</reference>
<dbReference type="SUPFAM" id="SSF53738">
    <property type="entry name" value="Phosphoglucomutase, first 3 domains"/>
    <property type="match status" value="3"/>
</dbReference>
<dbReference type="PANTHER" id="PTHR45745:SF1">
    <property type="entry name" value="PHOSPHOGLUCOMUTASE 2B-RELATED"/>
    <property type="match status" value="1"/>
</dbReference>
<evidence type="ECO:0000256" key="1">
    <source>
        <dbReference type="ARBA" id="ARBA00001946"/>
    </source>
</evidence>
<evidence type="ECO:0000259" key="11">
    <source>
        <dbReference type="Pfam" id="PF02880"/>
    </source>
</evidence>
<dbReference type="Proteomes" id="UP000262882">
    <property type="component" value="Unassembled WGS sequence"/>
</dbReference>
<dbReference type="InterPro" id="IPR005845">
    <property type="entry name" value="A-D-PHexomutase_a/b/a-II"/>
</dbReference>
<evidence type="ECO:0000256" key="6">
    <source>
        <dbReference type="ARBA" id="ARBA00023235"/>
    </source>
</evidence>
<keyword evidence="6" id="KW-0413">Isomerase</keyword>
<dbReference type="SUPFAM" id="SSF55957">
    <property type="entry name" value="Phosphoglucomutase, C-terminal domain"/>
    <property type="match status" value="1"/>
</dbReference>
<keyword evidence="3" id="KW-0597">Phosphoprotein</keyword>
<dbReference type="InterPro" id="IPR036900">
    <property type="entry name" value="A-D-PHexomutase_C_sf"/>
</dbReference>
<dbReference type="InterPro" id="IPR005841">
    <property type="entry name" value="Alpha-D-phosphohexomutase_SF"/>
</dbReference>
<keyword evidence="13" id="KW-1185">Reference proteome</keyword>
<sequence>MSDLRRSAEEWLAQDPDPGTRAELRAILDGGDEAALVARFGARLEFGTAGLRGELGAGPNRMNRVTVMRAAAGLGRCLPPGGRVIVGFDARHGSRRFADDTAAVLSGAGLRPEVFADPVPTPVLAHFTRAFDDVVAGVMVTASHNPPRDNGYKVYWADGAQIIPPTDADISAAIDAVGPVDALPLGDSWPVHDGADLYLDAVASLNLGPSDPDLSVVYTPLHGVGGEVLLSAFERAGFAAPAVVAEQAEPDPDFPTVAFPNPEEPGALDRALELATARDADLVIANDPDADRCAVAVPHDGGWRVLTGDEIGALLAEHVLRHTTGPDRLVATTIVSSSLLRSIATAHGVRCTETLTGFKWIMKAGKPSDRLVFGYEEALGYSVGDDRGVLVNDKDGITAALAVAALAAQARRDGRTLPDLLDDQARQHGLHTTTQLSVRVDDLAQITAAMTRLRTDPPTRLGGRAVDSFDDLAHGIDGLPPTDGLRFRLSGHARVVVRPSGTEPKLKCYLEIAVPVHGDITTARARAAAELDALRSDVAAAISGPPPRSG</sequence>
<comment type="cofactor">
    <cofactor evidence="1">
        <name>Mg(2+)</name>
        <dbReference type="ChEBI" id="CHEBI:18420"/>
    </cofactor>
</comment>
<keyword evidence="5 7" id="KW-0460">Magnesium</keyword>
<dbReference type="EMBL" id="QVNQ01000002">
    <property type="protein sequence ID" value="RFS86317.1"/>
    <property type="molecule type" value="Genomic_DNA"/>
</dbReference>
<dbReference type="Pfam" id="PF02878">
    <property type="entry name" value="PGM_PMM_I"/>
    <property type="match status" value="1"/>
</dbReference>
<dbReference type="Gene3D" id="3.40.120.10">
    <property type="entry name" value="Alpha-D-Glucose-1,6-Bisphosphate, subunit A, domain 3"/>
    <property type="match status" value="3"/>
</dbReference>
<evidence type="ECO:0000256" key="2">
    <source>
        <dbReference type="ARBA" id="ARBA00010231"/>
    </source>
</evidence>
<dbReference type="AlphaFoldDB" id="A0A372GLQ2"/>
<evidence type="ECO:0000256" key="5">
    <source>
        <dbReference type="ARBA" id="ARBA00022842"/>
    </source>
</evidence>